<dbReference type="SUPFAM" id="SSF48576">
    <property type="entry name" value="Terpenoid synthases"/>
    <property type="match status" value="1"/>
</dbReference>
<protein>
    <submittedName>
        <fullName evidence="7">Polyprenyl synthetase family protein</fullName>
    </submittedName>
</protein>
<organism evidence="7 8">
    <name type="scientific">Microbacterium sediminicola</name>
    <dbReference type="NCBI Taxonomy" id="415210"/>
    <lineage>
        <taxon>Bacteria</taxon>
        <taxon>Bacillati</taxon>
        <taxon>Actinomycetota</taxon>
        <taxon>Actinomycetes</taxon>
        <taxon>Micrococcales</taxon>
        <taxon>Microbacteriaceae</taxon>
        <taxon>Microbacterium</taxon>
    </lineage>
</organism>
<dbReference type="Proteomes" id="UP001501690">
    <property type="component" value="Unassembled WGS sequence"/>
</dbReference>
<evidence type="ECO:0000313" key="7">
    <source>
        <dbReference type="EMBL" id="GAA1690627.1"/>
    </source>
</evidence>
<dbReference type="InterPro" id="IPR033749">
    <property type="entry name" value="Polyprenyl_synt_CS"/>
</dbReference>
<keyword evidence="3 6" id="KW-0808">Transferase</keyword>
<dbReference type="Pfam" id="PF00348">
    <property type="entry name" value="polyprenyl_synt"/>
    <property type="match status" value="1"/>
</dbReference>
<keyword evidence="4" id="KW-0479">Metal-binding</keyword>
<dbReference type="PANTHER" id="PTHR12001:SF85">
    <property type="entry name" value="SHORT CHAIN ISOPRENYL DIPHOSPHATE SYNTHASE"/>
    <property type="match status" value="1"/>
</dbReference>
<dbReference type="SFLD" id="SFLDS00005">
    <property type="entry name" value="Isoprenoid_Synthase_Type_I"/>
    <property type="match status" value="1"/>
</dbReference>
<gene>
    <name evidence="7" type="ORF">GCM10009808_04480</name>
</gene>
<dbReference type="InterPro" id="IPR008949">
    <property type="entry name" value="Isoprenoid_synthase_dom_sf"/>
</dbReference>
<keyword evidence="5" id="KW-0460">Magnesium</keyword>
<keyword evidence="8" id="KW-1185">Reference proteome</keyword>
<comment type="similarity">
    <text evidence="2 6">Belongs to the FPP/GGPP synthase family.</text>
</comment>
<evidence type="ECO:0000313" key="8">
    <source>
        <dbReference type="Proteomes" id="UP001501690"/>
    </source>
</evidence>
<dbReference type="PROSITE" id="PS00723">
    <property type="entry name" value="POLYPRENYL_SYNTHASE_1"/>
    <property type="match status" value="1"/>
</dbReference>
<evidence type="ECO:0000256" key="3">
    <source>
        <dbReference type="ARBA" id="ARBA00022679"/>
    </source>
</evidence>
<reference evidence="7 8" key="1">
    <citation type="journal article" date="2019" name="Int. J. Syst. Evol. Microbiol.">
        <title>The Global Catalogue of Microorganisms (GCM) 10K type strain sequencing project: providing services to taxonomists for standard genome sequencing and annotation.</title>
        <authorList>
            <consortium name="The Broad Institute Genomics Platform"/>
            <consortium name="The Broad Institute Genome Sequencing Center for Infectious Disease"/>
            <person name="Wu L."/>
            <person name="Ma J."/>
        </authorList>
    </citation>
    <scope>NUCLEOTIDE SEQUENCE [LARGE SCALE GENOMIC DNA]</scope>
    <source>
        <strain evidence="7 8">JCM 15577</strain>
    </source>
</reference>
<evidence type="ECO:0000256" key="5">
    <source>
        <dbReference type="ARBA" id="ARBA00022842"/>
    </source>
</evidence>
<dbReference type="InterPro" id="IPR000092">
    <property type="entry name" value="Polyprenyl_synt"/>
</dbReference>
<evidence type="ECO:0000256" key="6">
    <source>
        <dbReference type="RuleBase" id="RU004466"/>
    </source>
</evidence>
<evidence type="ECO:0000256" key="2">
    <source>
        <dbReference type="ARBA" id="ARBA00006706"/>
    </source>
</evidence>
<dbReference type="PROSITE" id="PS00444">
    <property type="entry name" value="POLYPRENYL_SYNTHASE_2"/>
    <property type="match status" value="1"/>
</dbReference>
<dbReference type="PANTHER" id="PTHR12001">
    <property type="entry name" value="GERANYLGERANYL PYROPHOSPHATE SYNTHASE"/>
    <property type="match status" value="1"/>
</dbReference>
<comment type="caution">
    <text evidence="7">The sequence shown here is derived from an EMBL/GenBank/DDBJ whole genome shotgun (WGS) entry which is preliminary data.</text>
</comment>
<sequence>MLMIPDHLHAGIDAQIDASLDAIRRRAGSTELLQALTAAMRSAVSGGKRVRPHLVVASFLAFGADPDECPHLLPVAGAFELLHGAFVIHDDLIDHDLTRRGVPNVAGQFRLRGRARGAEPAGAALLGDAAAILAGDLLLHEATVIIARMPEDSIRERLLDVLSHAVLVSAGGELADVENAVLPEIGSAQDLLTTAHDKTAVYSFTAPLIAGAVLAGASSAETRELERLGGKLGLAFQLVDDLIGAFGTEQQAGKDAGSDLRETKRTPLIAMARESSSWPQVTTALALAPTGPIAVRSAQKALEHSGARLRMQQLVQERLHDVRAGAEDASLPGAAVGLIRRLADLIERRMP</sequence>
<name>A0ABN2HN60_9MICO</name>
<proteinExistence type="inferred from homology"/>
<evidence type="ECO:0000256" key="4">
    <source>
        <dbReference type="ARBA" id="ARBA00022723"/>
    </source>
</evidence>
<evidence type="ECO:0000256" key="1">
    <source>
        <dbReference type="ARBA" id="ARBA00001946"/>
    </source>
</evidence>
<accession>A0ABN2HN60</accession>
<dbReference type="RefSeq" id="WP_344068647.1">
    <property type="nucleotide sequence ID" value="NZ_BAAAPL010000001.1"/>
</dbReference>
<dbReference type="Gene3D" id="1.10.600.10">
    <property type="entry name" value="Farnesyl Diphosphate Synthase"/>
    <property type="match status" value="1"/>
</dbReference>
<comment type="cofactor">
    <cofactor evidence="1">
        <name>Mg(2+)</name>
        <dbReference type="ChEBI" id="CHEBI:18420"/>
    </cofactor>
</comment>
<dbReference type="EMBL" id="BAAAPL010000001">
    <property type="protein sequence ID" value="GAA1690627.1"/>
    <property type="molecule type" value="Genomic_DNA"/>
</dbReference>